<sequence>MVYCGRPSKACLRCRGRKLKCDLKAPSCGQCFRAGVTCTGYRDPHQLRIQNESESTRKKALSKKPSPTHKPQPLPLSLDSQARDVFFAYHVTGTSKTWDFLQPFYHPADSPEHLTLAIDAVSLAYLSQKVFSDAALFSARQRYIAALRMTNKALQCPDVAAKNTTLLATLLLDLFEKITNNESRVIESWAGHMKGALALVELRGLDTFQDHASVRVLVRLSTNVLISCVATSSSVPKDLKELRVYIAKLVDTNNPKWRLMDLMEEYIDLQADTSRALLPSSIALQKLLELDGKYAALACDVPPGWRPKTTIIEHESDRIYEKHYNTYGDRHITQPLNVLRLIRILVNEFILDHCATADEYILLAETARQNIEQMGKEVCASVPQYVDCFGAARSRLPTTSIEHYHTHTPNQSLDCYTLIYSLYVVARSQYCPYDMKIWVIKQLHYIGSHFSIRNAELVARILEEGTECENPWDVYAMLGGYAYAA</sequence>
<dbReference type="EMBL" id="KZ613948">
    <property type="protein sequence ID" value="PMD38055.1"/>
    <property type="molecule type" value="Genomic_DNA"/>
</dbReference>
<evidence type="ECO:0000313" key="4">
    <source>
        <dbReference type="EMBL" id="PMD38055.1"/>
    </source>
</evidence>
<dbReference type="Pfam" id="PF00172">
    <property type="entry name" value="Zn_clus"/>
    <property type="match status" value="1"/>
</dbReference>
<name>A0A2J6RHQ3_HYAVF</name>
<dbReference type="Gene3D" id="4.10.240.10">
    <property type="entry name" value="Zn(2)-C6 fungal-type DNA-binding domain"/>
    <property type="match status" value="1"/>
</dbReference>
<dbReference type="PANTHER" id="PTHR38791:SF1">
    <property type="entry name" value="TRANSCRIPTION FACTOR, PUTATIVE-RELATED"/>
    <property type="match status" value="1"/>
</dbReference>
<dbReference type="AlphaFoldDB" id="A0A2J6RHQ3"/>
<dbReference type="PANTHER" id="PTHR38791">
    <property type="entry name" value="ZN(II)2CYS6 TRANSCRIPTION FACTOR (EUROFUNG)-RELATED-RELATED"/>
    <property type="match status" value="1"/>
</dbReference>
<dbReference type="Proteomes" id="UP000235786">
    <property type="component" value="Unassembled WGS sequence"/>
</dbReference>
<dbReference type="SUPFAM" id="SSF57701">
    <property type="entry name" value="Zn2/Cys6 DNA-binding domain"/>
    <property type="match status" value="1"/>
</dbReference>
<evidence type="ECO:0000313" key="5">
    <source>
        <dbReference type="Proteomes" id="UP000235786"/>
    </source>
</evidence>
<keyword evidence="1" id="KW-0539">Nucleus</keyword>
<dbReference type="PROSITE" id="PS00463">
    <property type="entry name" value="ZN2_CY6_FUNGAL_1"/>
    <property type="match status" value="1"/>
</dbReference>
<accession>A0A2J6RHQ3</accession>
<organism evidence="4 5">
    <name type="scientific">Hyaloscypha variabilis (strain UAMH 11265 / GT02V1 / F)</name>
    <name type="common">Meliniomyces variabilis</name>
    <dbReference type="NCBI Taxonomy" id="1149755"/>
    <lineage>
        <taxon>Eukaryota</taxon>
        <taxon>Fungi</taxon>
        <taxon>Dikarya</taxon>
        <taxon>Ascomycota</taxon>
        <taxon>Pezizomycotina</taxon>
        <taxon>Leotiomycetes</taxon>
        <taxon>Helotiales</taxon>
        <taxon>Hyaloscyphaceae</taxon>
        <taxon>Hyaloscypha</taxon>
        <taxon>Hyaloscypha variabilis</taxon>
    </lineage>
</organism>
<evidence type="ECO:0000256" key="2">
    <source>
        <dbReference type="SAM" id="MobiDB-lite"/>
    </source>
</evidence>
<reference evidence="4 5" key="1">
    <citation type="submission" date="2016-04" db="EMBL/GenBank/DDBJ databases">
        <title>A degradative enzymes factory behind the ericoid mycorrhizal symbiosis.</title>
        <authorList>
            <consortium name="DOE Joint Genome Institute"/>
            <person name="Martino E."/>
            <person name="Morin E."/>
            <person name="Grelet G."/>
            <person name="Kuo A."/>
            <person name="Kohler A."/>
            <person name="Daghino S."/>
            <person name="Barry K."/>
            <person name="Choi C."/>
            <person name="Cichocki N."/>
            <person name="Clum A."/>
            <person name="Copeland A."/>
            <person name="Hainaut M."/>
            <person name="Haridas S."/>
            <person name="Labutti K."/>
            <person name="Lindquist E."/>
            <person name="Lipzen A."/>
            <person name="Khouja H.-R."/>
            <person name="Murat C."/>
            <person name="Ohm R."/>
            <person name="Olson A."/>
            <person name="Spatafora J."/>
            <person name="Veneault-Fourrey C."/>
            <person name="Henrissat B."/>
            <person name="Grigoriev I."/>
            <person name="Martin F."/>
            <person name="Perotto S."/>
        </authorList>
    </citation>
    <scope>NUCLEOTIDE SEQUENCE [LARGE SCALE GENOMIC DNA]</scope>
    <source>
        <strain evidence="4 5">F</strain>
    </source>
</reference>
<evidence type="ECO:0000259" key="3">
    <source>
        <dbReference type="PROSITE" id="PS50048"/>
    </source>
</evidence>
<dbReference type="InterPro" id="IPR053175">
    <property type="entry name" value="DHMBA_Reg_Transcription_Factor"/>
</dbReference>
<evidence type="ECO:0000256" key="1">
    <source>
        <dbReference type="ARBA" id="ARBA00023242"/>
    </source>
</evidence>
<dbReference type="InterPro" id="IPR021858">
    <property type="entry name" value="Fun_TF"/>
</dbReference>
<protein>
    <recommendedName>
        <fullName evidence="3">Zn(2)-C6 fungal-type domain-containing protein</fullName>
    </recommendedName>
</protein>
<feature type="region of interest" description="Disordered" evidence="2">
    <location>
        <begin position="49"/>
        <end position="76"/>
    </location>
</feature>
<dbReference type="GO" id="GO:0008270">
    <property type="term" value="F:zinc ion binding"/>
    <property type="evidence" value="ECO:0007669"/>
    <property type="project" value="InterPro"/>
</dbReference>
<dbReference type="Pfam" id="PF11951">
    <property type="entry name" value="Fungal_trans_2"/>
    <property type="match status" value="1"/>
</dbReference>
<dbReference type="CDD" id="cd00067">
    <property type="entry name" value="GAL4"/>
    <property type="match status" value="1"/>
</dbReference>
<dbReference type="PROSITE" id="PS50048">
    <property type="entry name" value="ZN2_CY6_FUNGAL_2"/>
    <property type="match status" value="1"/>
</dbReference>
<dbReference type="InterPro" id="IPR036864">
    <property type="entry name" value="Zn2-C6_fun-type_DNA-bd_sf"/>
</dbReference>
<dbReference type="SMART" id="SM00066">
    <property type="entry name" value="GAL4"/>
    <property type="match status" value="1"/>
</dbReference>
<dbReference type="GO" id="GO:0000981">
    <property type="term" value="F:DNA-binding transcription factor activity, RNA polymerase II-specific"/>
    <property type="evidence" value="ECO:0007669"/>
    <property type="project" value="InterPro"/>
</dbReference>
<dbReference type="OrthoDB" id="5429770at2759"/>
<feature type="domain" description="Zn(2)-C6 fungal-type" evidence="3">
    <location>
        <begin position="10"/>
        <end position="39"/>
    </location>
</feature>
<gene>
    <name evidence="4" type="ORF">L207DRAFT_513982</name>
</gene>
<proteinExistence type="predicted"/>
<dbReference type="InterPro" id="IPR001138">
    <property type="entry name" value="Zn2Cys6_DnaBD"/>
</dbReference>
<keyword evidence="5" id="KW-1185">Reference proteome</keyword>